<dbReference type="RefSeq" id="WP_203937006.1">
    <property type="nucleotide sequence ID" value="NZ_BAAAGJ010000005.1"/>
</dbReference>
<dbReference type="EMBL" id="BOOY01000005">
    <property type="protein sequence ID" value="GIJ01699.1"/>
    <property type="molecule type" value="Genomic_DNA"/>
</dbReference>
<dbReference type="Proteomes" id="UP000652013">
    <property type="component" value="Unassembled WGS sequence"/>
</dbReference>
<sequence>MHPYITEALVAEHQRQLRDEAARDRLAAALAPSWRSRAGATLIRLGTLLQREPRPRARVA</sequence>
<gene>
    <name evidence="1" type="ORF">Sya03_10510</name>
</gene>
<proteinExistence type="predicted"/>
<protein>
    <submittedName>
        <fullName evidence="1">Uncharacterized protein</fullName>
    </submittedName>
</protein>
<organism evidence="1 2">
    <name type="scientific">Spirilliplanes yamanashiensis</name>
    <dbReference type="NCBI Taxonomy" id="42233"/>
    <lineage>
        <taxon>Bacteria</taxon>
        <taxon>Bacillati</taxon>
        <taxon>Actinomycetota</taxon>
        <taxon>Actinomycetes</taxon>
        <taxon>Micromonosporales</taxon>
        <taxon>Micromonosporaceae</taxon>
        <taxon>Spirilliplanes</taxon>
    </lineage>
</organism>
<name>A0A8J3Y574_9ACTN</name>
<dbReference type="AlphaFoldDB" id="A0A8J3Y574"/>
<keyword evidence="2" id="KW-1185">Reference proteome</keyword>
<evidence type="ECO:0000313" key="2">
    <source>
        <dbReference type="Proteomes" id="UP000652013"/>
    </source>
</evidence>
<reference evidence="1" key="1">
    <citation type="submission" date="2021-01" db="EMBL/GenBank/DDBJ databases">
        <title>Whole genome shotgun sequence of Spirilliplanes yamanashiensis NBRC 15828.</title>
        <authorList>
            <person name="Komaki H."/>
            <person name="Tamura T."/>
        </authorList>
    </citation>
    <scope>NUCLEOTIDE SEQUENCE</scope>
    <source>
        <strain evidence="1">NBRC 15828</strain>
    </source>
</reference>
<comment type="caution">
    <text evidence="1">The sequence shown here is derived from an EMBL/GenBank/DDBJ whole genome shotgun (WGS) entry which is preliminary data.</text>
</comment>
<accession>A0A8J3Y574</accession>
<evidence type="ECO:0000313" key="1">
    <source>
        <dbReference type="EMBL" id="GIJ01699.1"/>
    </source>
</evidence>